<evidence type="ECO:0000313" key="1">
    <source>
        <dbReference type="EMBL" id="SVE04700.1"/>
    </source>
</evidence>
<dbReference type="AlphaFoldDB" id="A0A383AAT6"/>
<name>A0A383AAT6_9ZZZZ</name>
<organism evidence="1">
    <name type="scientific">marine metagenome</name>
    <dbReference type="NCBI Taxonomy" id="408172"/>
    <lineage>
        <taxon>unclassified sequences</taxon>
        <taxon>metagenomes</taxon>
        <taxon>ecological metagenomes</taxon>
    </lineage>
</organism>
<dbReference type="EMBL" id="UINC01190507">
    <property type="protein sequence ID" value="SVE04700.1"/>
    <property type="molecule type" value="Genomic_DNA"/>
</dbReference>
<accession>A0A383AAT6</accession>
<reference evidence="1" key="1">
    <citation type="submission" date="2018-05" db="EMBL/GenBank/DDBJ databases">
        <authorList>
            <person name="Lanie J.A."/>
            <person name="Ng W.-L."/>
            <person name="Kazmierczak K.M."/>
            <person name="Andrzejewski T.M."/>
            <person name="Davidsen T.M."/>
            <person name="Wayne K.J."/>
            <person name="Tettelin H."/>
            <person name="Glass J.I."/>
            <person name="Rusch D."/>
            <person name="Podicherti R."/>
            <person name="Tsui H.-C.T."/>
            <person name="Winkler M.E."/>
        </authorList>
    </citation>
    <scope>NUCLEOTIDE SEQUENCE</scope>
</reference>
<protein>
    <submittedName>
        <fullName evidence="1">Uncharacterized protein</fullName>
    </submittedName>
</protein>
<proteinExistence type="predicted"/>
<gene>
    <name evidence="1" type="ORF">METZ01_LOCUS457554</name>
</gene>
<feature type="non-terminal residue" evidence="1">
    <location>
        <position position="66"/>
    </location>
</feature>
<sequence>MLIIFFCSFFVEFVTPYNPFDPSSLSLMDAFTPPSWTEDGLAKFILGTDGQGRDMLATILYGSRIS</sequence>